<reference evidence="2 3" key="1">
    <citation type="submission" date="2023-07" db="EMBL/GenBank/DDBJ databases">
        <title>Genomic Encyclopedia of Type Strains, Phase IV (KMG-IV): sequencing the most valuable type-strain genomes for metagenomic binning, comparative biology and taxonomic classification.</title>
        <authorList>
            <person name="Goeker M."/>
        </authorList>
    </citation>
    <scope>NUCLEOTIDE SEQUENCE [LARGE SCALE GENOMIC DNA]</scope>
    <source>
        <strain evidence="2 3">B6-8</strain>
    </source>
</reference>
<organism evidence="2 3">
    <name type="scientific">Kaistia dalseonensis</name>
    <dbReference type="NCBI Taxonomy" id="410840"/>
    <lineage>
        <taxon>Bacteria</taxon>
        <taxon>Pseudomonadati</taxon>
        <taxon>Pseudomonadota</taxon>
        <taxon>Alphaproteobacteria</taxon>
        <taxon>Hyphomicrobiales</taxon>
        <taxon>Kaistiaceae</taxon>
        <taxon>Kaistia</taxon>
    </lineage>
</organism>
<keyword evidence="1" id="KW-1133">Transmembrane helix</keyword>
<dbReference type="EMBL" id="JAUSVO010000004">
    <property type="protein sequence ID" value="MDQ0438620.1"/>
    <property type="molecule type" value="Genomic_DNA"/>
</dbReference>
<gene>
    <name evidence="2" type="ORF">QO014_003015</name>
</gene>
<name>A0ABU0H8H8_9HYPH</name>
<accession>A0ABU0H8H8</accession>
<comment type="caution">
    <text evidence="2">The sequence shown here is derived from an EMBL/GenBank/DDBJ whole genome shotgun (WGS) entry which is preliminary data.</text>
</comment>
<evidence type="ECO:0000256" key="1">
    <source>
        <dbReference type="SAM" id="Phobius"/>
    </source>
</evidence>
<evidence type="ECO:0000313" key="2">
    <source>
        <dbReference type="EMBL" id="MDQ0438620.1"/>
    </source>
</evidence>
<sequence length="56" mass="6521">MLLILFPSLKWPLFWLGEREAVDQDLSFRRNVWVGAVLISVLAWIGIIWSVIAFFS</sequence>
<keyword evidence="1" id="KW-0812">Transmembrane</keyword>
<evidence type="ECO:0000313" key="3">
    <source>
        <dbReference type="Proteomes" id="UP001241603"/>
    </source>
</evidence>
<feature type="transmembrane region" description="Helical" evidence="1">
    <location>
        <begin position="32"/>
        <end position="55"/>
    </location>
</feature>
<dbReference type="Proteomes" id="UP001241603">
    <property type="component" value="Unassembled WGS sequence"/>
</dbReference>
<proteinExistence type="predicted"/>
<keyword evidence="1" id="KW-0472">Membrane</keyword>
<keyword evidence="3" id="KW-1185">Reference proteome</keyword>
<protein>
    <submittedName>
        <fullName evidence="2">Uncharacterized protein</fullName>
    </submittedName>
</protein>